<dbReference type="AlphaFoldDB" id="A0A8S3C1J5"/>
<evidence type="ECO:0000313" key="2">
    <source>
        <dbReference type="Proteomes" id="UP000681967"/>
    </source>
</evidence>
<dbReference type="EMBL" id="CAJOBH010156839">
    <property type="protein sequence ID" value="CAF4865218.1"/>
    <property type="molecule type" value="Genomic_DNA"/>
</dbReference>
<organism evidence="1 2">
    <name type="scientific">Rotaria magnacalcarata</name>
    <dbReference type="NCBI Taxonomy" id="392030"/>
    <lineage>
        <taxon>Eukaryota</taxon>
        <taxon>Metazoa</taxon>
        <taxon>Spiralia</taxon>
        <taxon>Gnathifera</taxon>
        <taxon>Rotifera</taxon>
        <taxon>Eurotatoria</taxon>
        <taxon>Bdelloidea</taxon>
        <taxon>Philodinida</taxon>
        <taxon>Philodinidae</taxon>
        <taxon>Rotaria</taxon>
    </lineage>
</organism>
<comment type="caution">
    <text evidence="1">The sequence shown here is derived from an EMBL/GenBank/DDBJ whole genome shotgun (WGS) entry which is preliminary data.</text>
</comment>
<gene>
    <name evidence="1" type="ORF">BYL167_LOCUS50726</name>
</gene>
<evidence type="ECO:0000313" key="1">
    <source>
        <dbReference type="EMBL" id="CAF4865218.1"/>
    </source>
</evidence>
<protein>
    <submittedName>
        <fullName evidence="1">Uncharacterized protein</fullName>
    </submittedName>
</protein>
<name>A0A8S3C1J5_9BILA</name>
<sequence>MIRTGAYKLIHQLNGVNQNASKKCLIDIVERVEIKLHNLLRSKSMGKRQYLAMTIDRSSLRLNYLYFVPETHKEEIPVRPIMVCNDGPTIAIARYITPLLWSIFDRATNCIRFSNGAIDVVHVIER</sequence>
<proteinExistence type="predicted"/>
<reference evidence="1" key="1">
    <citation type="submission" date="2021-02" db="EMBL/GenBank/DDBJ databases">
        <authorList>
            <person name="Nowell W R."/>
        </authorList>
    </citation>
    <scope>NUCLEOTIDE SEQUENCE</scope>
</reference>
<accession>A0A8S3C1J5</accession>
<dbReference type="Proteomes" id="UP000681967">
    <property type="component" value="Unassembled WGS sequence"/>
</dbReference>